<reference evidence="3" key="1">
    <citation type="submission" date="2014-07" db="EMBL/GenBank/DDBJ databases">
        <authorList>
            <person name="Martin A.A"/>
            <person name="De Silva N."/>
        </authorList>
    </citation>
    <scope>NUCLEOTIDE SEQUENCE</scope>
</reference>
<reference evidence="4" key="2">
    <citation type="submission" date="2015-08" db="UniProtKB">
        <authorList>
            <consortium name="WormBaseParasite"/>
        </authorList>
    </citation>
    <scope>IDENTIFICATION</scope>
</reference>
<keyword evidence="3" id="KW-1185">Reference proteome</keyword>
<dbReference type="Pfam" id="PF02213">
    <property type="entry name" value="GYF"/>
    <property type="match status" value="1"/>
</dbReference>
<proteinExistence type="predicted"/>
<feature type="compositionally biased region" description="Polar residues" evidence="1">
    <location>
        <begin position="194"/>
        <end position="207"/>
    </location>
</feature>
<name>A0A0K0F4R4_STRVS</name>
<evidence type="ECO:0000313" key="3">
    <source>
        <dbReference type="Proteomes" id="UP000035680"/>
    </source>
</evidence>
<dbReference type="InterPro" id="IPR035445">
    <property type="entry name" value="GYF-like_dom_sf"/>
</dbReference>
<evidence type="ECO:0000256" key="1">
    <source>
        <dbReference type="SAM" id="MobiDB-lite"/>
    </source>
</evidence>
<dbReference type="STRING" id="75913.A0A0K0F4R4"/>
<dbReference type="Proteomes" id="UP000035680">
    <property type="component" value="Unassembled WGS sequence"/>
</dbReference>
<dbReference type="SUPFAM" id="SSF55277">
    <property type="entry name" value="GYF domain"/>
    <property type="match status" value="1"/>
</dbReference>
<evidence type="ECO:0000259" key="2">
    <source>
        <dbReference type="PROSITE" id="PS50829"/>
    </source>
</evidence>
<feature type="compositionally biased region" description="Polar residues" evidence="1">
    <location>
        <begin position="1"/>
        <end position="16"/>
    </location>
</feature>
<dbReference type="AlphaFoldDB" id="A0A0K0F4R4"/>
<dbReference type="Gene3D" id="3.30.1490.40">
    <property type="match status" value="1"/>
</dbReference>
<feature type="region of interest" description="Disordered" evidence="1">
    <location>
        <begin position="1"/>
        <end position="25"/>
    </location>
</feature>
<dbReference type="SMART" id="SM00444">
    <property type="entry name" value="GYF"/>
    <property type="match status" value="1"/>
</dbReference>
<dbReference type="PROSITE" id="PS50829">
    <property type="entry name" value="GYF"/>
    <property type="match status" value="1"/>
</dbReference>
<protein>
    <submittedName>
        <fullName evidence="4">GYF domain-containing protein</fullName>
    </submittedName>
</protein>
<feature type="compositionally biased region" description="Low complexity" evidence="1">
    <location>
        <begin position="208"/>
        <end position="219"/>
    </location>
</feature>
<sequence length="284" mass="32122">MTITNNRTEMTSSPGTVTPPNPSEDGRKKWYYCGNDHVIYGPYTSHDMRVWSDNGYIGEYVLIRGEEDRHFHRLMDYRRALNGDCPFKCDISSFESIQQPSHNQHFNSHHLPPTGDLYEYHERLNKNQFFIPHTGGTPFFHPAIPPHMVPYNPIPVISQHLPNPLEIVNNPSSYGMDINNVQGNGMENSLNYSPTSSENFDESNNNVTMTSDASTSTSDAPWIKDKKVIPKTIDIGTSTDELKKTTSDIGTQTVIKVTAKTVTELIESMLGVKIQIINNNKEEF</sequence>
<evidence type="ECO:0000313" key="4">
    <source>
        <dbReference type="WBParaSite" id="SVE_0380400.1"/>
    </source>
</evidence>
<dbReference type="WBParaSite" id="SVE_0380400.1">
    <property type="protein sequence ID" value="SVE_0380400.1"/>
    <property type="gene ID" value="SVE_0380400"/>
</dbReference>
<dbReference type="InterPro" id="IPR003169">
    <property type="entry name" value="GYF"/>
</dbReference>
<feature type="region of interest" description="Disordered" evidence="1">
    <location>
        <begin position="194"/>
        <end position="219"/>
    </location>
</feature>
<organism evidence="3 4">
    <name type="scientific">Strongyloides venezuelensis</name>
    <name type="common">Threadworm</name>
    <dbReference type="NCBI Taxonomy" id="75913"/>
    <lineage>
        <taxon>Eukaryota</taxon>
        <taxon>Metazoa</taxon>
        <taxon>Ecdysozoa</taxon>
        <taxon>Nematoda</taxon>
        <taxon>Chromadorea</taxon>
        <taxon>Rhabditida</taxon>
        <taxon>Tylenchina</taxon>
        <taxon>Panagrolaimomorpha</taxon>
        <taxon>Strongyloidoidea</taxon>
        <taxon>Strongyloididae</taxon>
        <taxon>Strongyloides</taxon>
    </lineage>
</organism>
<accession>A0A0K0F4R4</accession>
<feature type="domain" description="GYF" evidence="2">
    <location>
        <begin position="27"/>
        <end position="82"/>
    </location>
</feature>